<protein>
    <submittedName>
        <fullName evidence="1">Unnamed protein product</fullName>
    </submittedName>
</protein>
<name>A0A9W6XN68_9STRA</name>
<gene>
    <name evidence="1" type="ORF">Pfra01_001372600</name>
</gene>
<comment type="caution">
    <text evidence="1">The sequence shown here is derived from an EMBL/GenBank/DDBJ whole genome shotgun (WGS) entry which is preliminary data.</text>
</comment>
<keyword evidence="2" id="KW-1185">Reference proteome</keyword>
<accession>A0A9W6XN68</accession>
<evidence type="ECO:0000313" key="2">
    <source>
        <dbReference type="Proteomes" id="UP001165121"/>
    </source>
</evidence>
<dbReference type="Proteomes" id="UP001165121">
    <property type="component" value="Unassembled WGS sequence"/>
</dbReference>
<dbReference type="AlphaFoldDB" id="A0A9W6XN68"/>
<sequence>MHWHLSKDMLWANNNYDHCPKFDDIVDAQKCTHAERLPHLTKSAGDSWRDPVDRLWISSAPEALLM</sequence>
<evidence type="ECO:0000313" key="1">
    <source>
        <dbReference type="EMBL" id="GMF42228.1"/>
    </source>
</evidence>
<dbReference type="EMBL" id="BSXT01001412">
    <property type="protein sequence ID" value="GMF42228.1"/>
    <property type="molecule type" value="Genomic_DNA"/>
</dbReference>
<organism evidence="1 2">
    <name type="scientific">Phytophthora fragariaefolia</name>
    <dbReference type="NCBI Taxonomy" id="1490495"/>
    <lineage>
        <taxon>Eukaryota</taxon>
        <taxon>Sar</taxon>
        <taxon>Stramenopiles</taxon>
        <taxon>Oomycota</taxon>
        <taxon>Peronosporomycetes</taxon>
        <taxon>Peronosporales</taxon>
        <taxon>Peronosporaceae</taxon>
        <taxon>Phytophthora</taxon>
    </lineage>
</organism>
<reference evidence="1" key="1">
    <citation type="submission" date="2023-04" db="EMBL/GenBank/DDBJ databases">
        <title>Phytophthora fragariaefolia NBRC 109709.</title>
        <authorList>
            <person name="Ichikawa N."/>
            <person name="Sato H."/>
            <person name="Tonouchi N."/>
        </authorList>
    </citation>
    <scope>NUCLEOTIDE SEQUENCE</scope>
    <source>
        <strain evidence="1">NBRC 109709</strain>
    </source>
</reference>
<proteinExistence type="predicted"/>